<reference evidence="1" key="2">
    <citation type="journal article" date="2015" name="Fish Shellfish Immunol.">
        <title>Early steps in the European eel (Anguilla anguilla)-Vibrio vulnificus interaction in the gills: Role of the RtxA13 toxin.</title>
        <authorList>
            <person name="Callol A."/>
            <person name="Pajuelo D."/>
            <person name="Ebbesson L."/>
            <person name="Teles M."/>
            <person name="MacKenzie S."/>
            <person name="Amaro C."/>
        </authorList>
    </citation>
    <scope>NUCLEOTIDE SEQUENCE</scope>
</reference>
<organism evidence="1">
    <name type="scientific">Anguilla anguilla</name>
    <name type="common">European freshwater eel</name>
    <name type="synonym">Muraena anguilla</name>
    <dbReference type="NCBI Taxonomy" id="7936"/>
    <lineage>
        <taxon>Eukaryota</taxon>
        <taxon>Metazoa</taxon>
        <taxon>Chordata</taxon>
        <taxon>Craniata</taxon>
        <taxon>Vertebrata</taxon>
        <taxon>Euteleostomi</taxon>
        <taxon>Actinopterygii</taxon>
        <taxon>Neopterygii</taxon>
        <taxon>Teleostei</taxon>
        <taxon>Anguilliformes</taxon>
        <taxon>Anguillidae</taxon>
        <taxon>Anguilla</taxon>
    </lineage>
</organism>
<name>A0A0E9V0D6_ANGAN</name>
<protein>
    <submittedName>
        <fullName evidence="1">Uncharacterized protein</fullName>
    </submittedName>
</protein>
<evidence type="ECO:0000313" key="1">
    <source>
        <dbReference type="EMBL" id="JAH70890.1"/>
    </source>
</evidence>
<accession>A0A0E9V0D6</accession>
<reference evidence="1" key="1">
    <citation type="submission" date="2014-11" db="EMBL/GenBank/DDBJ databases">
        <authorList>
            <person name="Amaro Gonzalez C."/>
        </authorList>
    </citation>
    <scope>NUCLEOTIDE SEQUENCE</scope>
</reference>
<sequence>MRERSTPGALPCSTALPRGWAHGYNRNNRQGGTYRKEAGVRIGAVSFGHFLCTQ</sequence>
<dbReference type="AlphaFoldDB" id="A0A0E9V0D6"/>
<proteinExistence type="predicted"/>
<dbReference type="EMBL" id="GBXM01037687">
    <property type="protein sequence ID" value="JAH70890.1"/>
    <property type="molecule type" value="Transcribed_RNA"/>
</dbReference>